<name>A0ABP4JPD8_9MICO</name>
<proteinExistence type="predicted"/>
<reference evidence="2" key="1">
    <citation type="journal article" date="2019" name="Int. J. Syst. Evol. Microbiol.">
        <title>The Global Catalogue of Microorganisms (GCM) 10K type strain sequencing project: providing services to taxonomists for standard genome sequencing and annotation.</title>
        <authorList>
            <consortium name="The Broad Institute Genomics Platform"/>
            <consortium name="The Broad Institute Genome Sequencing Center for Infectious Disease"/>
            <person name="Wu L."/>
            <person name="Ma J."/>
        </authorList>
    </citation>
    <scope>NUCLEOTIDE SEQUENCE [LARGE SCALE GENOMIC DNA]</scope>
    <source>
        <strain evidence="2">JCM 12398</strain>
    </source>
</reference>
<sequence length="314" mass="33939">MAGPLRVERDVEVARWVQEALHDLDGTVASVVPPVFDAYARILHPATLSTPVAGAAPDEWGQLPLEDRELTWAEAATLIGDRLGERQPHTAWLSRFGERGHDLPDGGRMLDGHTLPKGGQIHEPHAGDVPLPLLSPLTELLLDEHGDAEVLAAVWEGSGLDPSGSAAFFFWPDDGLTSAERAQREAEAEAEARVARLASVDPEIRAAMERGDGLGLPRDGQGRDHVLLRGRLSALRDPRWVETAGLGWRQDWPDPGRTPNLLWPAAPHATPAWMVATDLDLDVTLVGGSGHFIGRVLGHPSLEAERVRPGDPLV</sequence>
<accession>A0ABP4JPD8</accession>
<gene>
    <name evidence="1" type="ORF">GCM10009640_19560</name>
</gene>
<dbReference type="RefSeq" id="WP_343919896.1">
    <property type="nucleotide sequence ID" value="NZ_BAAAKK010000005.1"/>
</dbReference>
<evidence type="ECO:0000313" key="2">
    <source>
        <dbReference type="Proteomes" id="UP001501266"/>
    </source>
</evidence>
<protein>
    <recommendedName>
        <fullName evidence="3">DUF1963 domain-containing protein</fullName>
    </recommendedName>
</protein>
<dbReference type="Proteomes" id="UP001501266">
    <property type="component" value="Unassembled WGS sequence"/>
</dbReference>
<comment type="caution">
    <text evidence="1">The sequence shown here is derived from an EMBL/GenBank/DDBJ whole genome shotgun (WGS) entry which is preliminary data.</text>
</comment>
<evidence type="ECO:0008006" key="3">
    <source>
        <dbReference type="Google" id="ProtNLM"/>
    </source>
</evidence>
<dbReference type="EMBL" id="BAAAKK010000005">
    <property type="protein sequence ID" value="GAA1424086.1"/>
    <property type="molecule type" value="Genomic_DNA"/>
</dbReference>
<organism evidence="1 2">
    <name type="scientific">Agrococcus citreus</name>
    <dbReference type="NCBI Taxonomy" id="84643"/>
    <lineage>
        <taxon>Bacteria</taxon>
        <taxon>Bacillati</taxon>
        <taxon>Actinomycetota</taxon>
        <taxon>Actinomycetes</taxon>
        <taxon>Micrococcales</taxon>
        <taxon>Microbacteriaceae</taxon>
        <taxon>Agrococcus</taxon>
    </lineage>
</organism>
<evidence type="ECO:0000313" key="1">
    <source>
        <dbReference type="EMBL" id="GAA1424086.1"/>
    </source>
</evidence>
<keyword evidence="2" id="KW-1185">Reference proteome</keyword>